<dbReference type="InterPro" id="IPR032675">
    <property type="entry name" value="LRR_dom_sf"/>
</dbReference>
<dbReference type="AlphaFoldDB" id="A0ABD3LI95"/>
<dbReference type="InterPro" id="IPR053059">
    <property type="entry name" value="Inactive_SerThr-Kinase_ABA"/>
</dbReference>
<feature type="transmembrane region" description="Helical" evidence="1">
    <location>
        <begin position="345"/>
        <end position="365"/>
    </location>
</feature>
<evidence type="ECO:0000256" key="2">
    <source>
        <dbReference type="SAM" id="SignalP"/>
    </source>
</evidence>
<keyword evidence="1" id="KW-0812">Transmembrane</keyword>
<gene>
    <name evidence="3" type="ORF">ACJRO7_011350</name>
</gene>
<keyword evidence="1" id="KW-0472">Membrane</keyword>
<dbReference type="PANTHER" id="PTHR48003">
    <property type="entry name" value="OS07G0626500 PROTEIN"/>
    <property type="match status" value="1"/>
</dbReference>
<evidence type="ECO:0000313" key="3">
    <source>
        <dbReference type="EMBL" id="KAL3750338.1"/>
    </source>
</evidence>
<keyword evidence="2" id="KW-0732">Signal</keyword>
<dbReference type="Proteomes" id="UP001634007">
    <property type="component" value="Unassembled WGS sequence"/>
</dbReference>
<comment type="caution">
    <text evidence="3">The sequence shown here is derived from an EMBL/GenBank/DDBJ whole genome shotgun (WGS) entry which is preliminary data.</text>
</comment>
<feature type="chain" id="PRO_5044774858" evidence="2">
    <location>
        <begin position="18"/>
        <end position="555"/>
    </location>
</feature>
<accession>A0ABD3LI95</accession>
<reference evidence="3 4" key="1">
    <citation type="submission" date="2024-11" db="EMBL/GenBank/DDBJ databases">
        <title>Chromosome-level genome assembly of Eucalyptus globulus Labill. provides insights into its genome evolution.</title>
        <authorList>
            <person name="Li X."/>
        </authorList>
    </citation>
    <scope>NUCLEOTIDE SEQUENCE [LARGE SCALE GENOMIC DNA]</scope>
    <source>
        <strain evidence="3">CL2024</strain>
        <tissue evidence="3">Fresh tender leaves</tissue>
    </source>
</reference>
<keyword evidence="4" id="KW-1185">Reference proteome</keyword>
<evidence type="ECO:0000313" key="4">
    <source>
        <dbReference type="Proteomes" id="UP001634007"/>
    </source>
</evidence>
<organism evidence="3 4">
    <name type="scientific">Eucalyptus globulus</name>
    <name type="common">Tasmanian blue gum</name>
    <dbReference type="NCBI Taxonomy" id="34317"/>
    <lineage>
        <taxon>Eukaryota</taxon>
        <taxon>Viridiplantae</taxon>
        <taxon>Streptophyta</taxon>
        <taxon>Embryophyta</taxon>
        <taxon>Tracheophyta</taxon>
        <taxon>Spermatophyta</taxon>
        <taxon>Magnoliopsida</taxon>
        <taxon>eudicotyledons</taxon>
        <taxon>Gunneridae</taxon>
        <taxon>Pentapetalae</taxon>
        <taxon>rosids</taxon>
        <taxon>malvids</taxon>
        <taxon>Myrtales</taxon>
        <taxon>Myrtaceae</taxon>
        <taxon>Myrtoideae</taxon>
        <taxon>Eucalypteae</taxon>
        <taxon>Eucalyptus</taxon>
    </lineage>
</organism>
<protein>
    <submittedName>
        <fullName evidence="3">Uncharacterized protein</fullName>
    </submittedName>
</protein>
<dbReference type="EMBL" id="JBJKBG010000002">
    <property type="protein sequence ID" value="KAL3750338.1"/>
    <property type="molecule type" value="Genomic_DNA"/>
</dbReference>
<name>A0ABD3LI95_EUCGL</name>
<evidence type="ECO:0000256" key="1">
    <source>
        <dbReference type="SAM" id="Phobius"/>
    </source>
</evidence>
<dbReference type="SUPFAM" id="SSF52047">
    <property type="entry name" value="RNI-like"/>
    <property type="match status" value="1"/>
</dbReference>
<dbReference type="Gene3D" id="3.80.10.10">
    <property type="entry name" value="Ribonuclease Inhibitor"/>
    <property type="match status" value="3"/>
</dbReference>
<feature type="signal peptide" evidence="2">
    <location>
        <begin position="1"/>
        <end position="17"/>
    </location>
</feature>
<dbReference type="PANTHER" id="PTHR48003:SF3">
    <property type="entry name" value="LEUCINE-RICH REPEAT PROTEIN KINASE FAMILY PROTEIN"/>
    <property type="match status" value="1"/>
</dbReference>
<sequence>MQMICLIICLFVVNALAQSDLEPLLELKKGMQRDRSGQLLDSYDSKSLASDGCPQNSHGVTCSKGHLDLHGNGFAGDVTKLLSVFCSVEYADLSYNQLSISLDLVLGNSSFLSSIRYLNFSSNSLAGDLEVFDASTNRLVGKIPPFNFVVSLDSPAREQPVVGFFAASAVAGELYDLHCATILEHALWQFFMNIELGKLCGRSSNSLTGTLPIQTSQFLRLASFQISDNLVWGPLPQVLGTYPELKVIGLSLNQLSGTLFPYNSLSGSLPWEIDRYCDLVYLDLSPIYFEGGLPDNLLDELQGFNVSYNNFSGTVPENLRRFPDSALHPGNSYELGKRMRTATKIALIADLVGGAYMIALLCFLISCSRKQIKGEDLKENIWKNGHSLGNSAANLASFFQKILEPQSNSSVAKVNVDLSYVERVDELVSSPISLFSSSNPLPLTNPVCSRLVLWTSWMVTCIYLTGPLSSQQENFCLHLHSGHVLVVKWLRKGIAKGRKGFTREVKKLGSIKLPNLVPRTVAVASCFQMLQNQICIAKHMSYKSLTTYPTSTNFF</sequence>
<keyword evidence="1" id="KW-1133">Transmembrane helix</keyword>
<proteinExistence type="predicted"/>